<dbReference type="EMBL" id="RBZU01000011">
    <property type="protein sequence ID" value="RKP48531.1"/>
    <property type="molecule type" value="Genomic_DNA"/>
</dbReference>
<sequence>MGTLTDMLRPCVSSVSHCKVCSAKAPLYGVTDFNKNCEEAKGVYLPLTGVPVHYYQCSRCGLVFTIAFDHWSTSDFREHIYNERYVTVDPDYVEARPAANADMIADFIKKSQSLACLDYGGGNGTLTTLLRHRGIDAHSWDPVANHEDACPTGSFDFVSAFEVLEHTPEPLATVEQALGFLREGGVMLFSTNVFDHVPTRSMDHWYIAPRNGHITIHTKPSLQALFARFGYRVHHFNDNFHLALKSVPAWLS</sequence>
<dbReference type="AlphaFoldDB" id="A0A494XFS7"/>
<evidence type="ECO:0000313" key="2">
    <source>
        <dbReference type="Proteomes" id="UP000270342"/>
    </source>
</evidence>
<dbReference type="Gene3D" id="3.40.50.150">
    <property type="entry name" value="Vaccinia Virus protein VP39"/>
    <property type="match status" value="1"/>
</dbReference>
<dbReference type="GO" id="GO:0008168">
    <property type="term" value="F:methyltransferase activity"/>
    <property type="evidence" value="ECO:0007669"/>
    <property type="project" value="UniProtKB-KW"/>
</dbReference>
<dbReference type="InterPro" id="IPR029063">
    <property type="entry name" value="SAM-dependent_MTases_sf"/>
</dbReference>
<keyword evidence="2" id="KW-1185">Reference proteome</keyword>
<dbReference type="GO" id="GO:0032259">
    <property type="term" value="P:methylation"/>
    <property type="evidence" value="ECO:0007669"/>
    <property type="project" value="UniProtKB-KW"/>
</dbReference>
<evidence type="ECO:0000313" key="1">
    <source>
        <dbReference type="EMBL" id="RKP48531.1"/>
    </source>
</evidence>
<dbReference type="SUPFAM" id="SSF53335">
    <property type="entry name" value="S-adenosyl-L-methionine-dependent methyltransferases"/>
    <property type="match status" value="1"/>
</dbReference>
<keyword evidence="1" id="KW-0489">Methyltransferase</keyword>
<proteinExistence type="predicted"/>
<dbReference type="Pfam" id="PF13489">
    <property type="entry name" value="Methyltransf_23"/>
    <property type="match status" value="1"/>
</dbReference>
<comment type="caution">
    <text evidence="1">The sequence shown here is derived from an EMBL/GenBank/DDBJ whole genome shotgun (WGS) entry which is preliminary data.</text>
</comment>
<organism evidence="1 2">
    <name type="scientific">Pararobbsia silviterrae</name>
    <dbReference type="NCBI Taxonomy" id="1792498"/>
    <lineage>
        <taxon>Bacteria</taxon>
        <taxon>Pseudomonadati</taxon>
        <taxon>Pseudomonadota</taxon>
        <taxon>Betaproteobacteria</taxon>
        <taxon>Burkholderiales</taxon>
        <taxon>Burkholderiaceae</taxon>
        <taxon>Pararobbsia</taxon>
    </lineage>
</organism>
<reference evidence="1 2" key="1">
    <citation type="submission" date="2018-10" db="EMBL/GenBank/DDBJ databases">
        <title>Robbsia sp. DHC34, isolated from soil.</title>
        <authorList>
            <person name="Gao Z.-H."/>
            <person name="Qiu L.-H."/>
        </authorList>
    </citation>
    <scope>NUCLEOTIDE SEQUENCE [LARGE SCALE GENOMIC DNA]</scope>
    <source>
        <strain evidence="1 2">DHC34</strain>
    </source>
</reference>
<accession>A0A494XFS7</accession>
<gene>
    <name evidence="1" type="ORF">D7S86_21160</name>
</gene>
<protein>
    <submittedName>
        <fullName evidence="1">Class I SAM-dependent methyltransferase</fullName>
    </submittedName>
</protein>
<name>A0A494XFS7_9BURK</name>
<dbReference type="Proteomes" id="UP000270342">
    <property type="component" value="Unassembled WGS sequence"/>
</dbReference>
<keyword evidence="1" id="KW-0808">Transferase</keyword>